<organism evidence="3 4">
    <name type="scientific">Saxophila tyrrhenica</name>
    <dbReference type="NCBI Taxonomy" id="1690608"/>
    <lineage>
        <taxon>Eukaryota</taxon>
        <taxon>Fungi</taxon>
        <taxon>Dikarya</taxon>
        <taxon>Ascomycota</taxon>
        <taxon>Pezizomycotina</taxon>
        <taxon>Dothideomycetes</taxon>
        <taxon>Dothideomycetidae</taxon>
        <taxon>Mycosphaerellales</taxon>
        <taxon>Extremaceae</taxon>
        <taxon>Saxophila</taxon>
    </lineage>
</organism>
<proteinExistence type="predicted"/>
<reference evidence="3 4" key="1">
    <citation type="submission" date="2023-08" db="EMBL/GenBank/DDBJ databases">
        <title>Black Yeasts Isolated from many extreme environments.</title>
        <authorList>
            <person name="Coleine C."/>
            <person name="Stajich J.E."/>
            <person name="Selbmann L."/>
        </authorList>
    </citation>
    <scope>NUCLEOTIDE SEQUENCE [LARGE SCALE GENOMIC DNA]</scope>
    <source>
        <strain evidence="3 4">CCFEE 5935</strain>
    </source>
</reference>
<dbReference type="EMBL" id="JAVRRT010000003">
    <property type="protein sequence ID" value="KAK5173373.1"/>
    <property type="molecule type" value="Genomic_DNA"/>
</dbReference>
<evidence type="ECO:0000313" key="4">
    <source>
        <dbReference type="Proteomes" id="UP001337655"/>
    </source>
</evidence>
<gene>
    <name evidence="3" type="ORF">LTR77_002054</name>
</gene>
<feature type="coiled-coil region" evidence="1">
    <location>
        <begin position="150"/>
        <end position="177"/>
    </location>
</feature>
<keyword evidence="1" id="KW-0175">Coiled coil</keyword>
<feature type="compositionally biased region" description="Polar residues" evidence="2">
    <location>
        <begin position="65"/>
        <end position="82"/>
    </location>
</feature>
<dbReference type="Proteomes" id="UP001337655">
    <property type="component" value="Unassembled WGS sequence"/>
</dbReference>
<dbReference type="RefSeq" id="XP_064662068.1">
    <property type="nucleotide sequence ID" value="XM_064799313.1"/>
</dbReference>
<feature type="compositionally biased region" description="Basic residues" evidence="2">
    <location>
        <begin position="41"/>
        <end position="50"/>
    </location>
</feature>
<keyword evidence="4" id="KW-1185">Reference proteome</keyword>
<evidence type="ECO:0000256" key="2">
    <source>
        <dbReference type="SAM" id="MobiDB-lite"/>
    </source>
</evidence>
<protein>
    <submittedName>
        <fullName evidence="3">Uncharacterized protein</fullName>
    </submittedName>
</protein>
<sequence length="287" mass="31235">MYRLLIPSSTLPTSGAARSGSMRTFVSAAGSDNFVRSARRYKITRPRNAKKGPSSVRRPTMPAPSITNAKMRTAHSPSSSPTAEHAATQAVAERGLQGMDATLPVLTSIHANLQLASRKLQDDLDGSVPDYPRWPMEPFIRIYDRPLCAIDSLDRALENVERAIENATEARSAWDQILDACEAGSAAESAGQATTLELKHMTQELIDQISNDFRFAATAHILLDNLGRLASDAGPDKATVRGKWREESNLDSVVSLLRAVTKDLDNIVTVDVEDETGVWSSVVTYEA</sequence>
<dbReference type="GeneID" id="89923401"/>
<accession>A0AAV9PIC1</accession>
<evidence type="ECO:0000256" key="1">
    <source>
        <dbReference type="SAM" id="Coils"/>
    </source>
</evidence>
<feature type="region of interest" description="Disordered" evidence="2">
    <location>
        <begin position="41"/>
        <end position="83"/>
    </location>
</feature>
<name>A0AAV9PIC1_9PEZI</name>
<dbReference type="AlphaFoldDB" id="A0AAV9PIC1"/>
<comment type="caution">
    <text evidence="3">The sequence shown here is derived from an EMBL/GenBank/DDBJ whole genome shotgun (WGS) entry which is preliminary data.</text>
</comment>
<evidence type="ECO:0000313" key="3">
    <source>
        <dbReference type="EMBL" id="KAK5173373.1"/>
    </source>
</evidence>